<dbReference type="InterPro" id="IPR038338">
    <property type="entry name" value="PriC_sf"/>
</dbReference>
<name>A0A7X0NJ78_9GAMM</name>
<sequence length="202" mass="23105">MLTNKAISKIEVVLNALYSQAEAIDTRNKSNKAYKLRKDSHLFAETLFSTNSELLVPYVEEIQQKCNELKRLLEQNQNALSQHRLILIEQQISSVITAIEANSSINKADNITLSANKQRNYKKAAQSLFQPIQSLYAKLSETIEFERRLLVILEEKQQLLKLATPKASAQASNDVLIVHQRLGRCRQAISKIELQIEMQEKR</sequence>
<keyword evidence="2" id="KW-1185">Reference proteome</keyword>
<dbReference type="Gene3D" id="1.20.1270.340">
    <property type="match status" value="1"/>
</dbReference>
<reference evidence="1 2" key="1">
    <citation type="submission" date="2020-08" db="EMBL/GenBank/DDBJ databases">
        <title>Genomic Encyclopedia of Type Strains, Phase IV (KMG-IV): sequencing the most valuable type-strain genomes for metagenomic binning, comparative biology and taxonomic classification.</title>
        <authorList>
            <person name="Goeker M."/>
        </authorList>
    </citation>
    <scope>NUCLEOTIDE SEQUENCE [LARGE SCALE GENOMIC DNA]</scope>
    <source>
        <strain evidence="1 2">DSM 26287</strain>
    </source>
</reference>
<dbReference type="Pfam" id="PF07445">
    <property type="entry name" value="PriC"/>
    <property type="match status" value="1"/>
</dbReference>
<dbReference type="InterPro" id="IPR010890">
    <property type="entry name" value="PriC"/>
</dbReference>
<dbReference type="AlphaFoldDB" id="A0A7X0NJ78"/>
<comment type="caution">
    <text evidence="1">The sequence shown here is derived from an EMBL/GenBank/DDBJ whole genome shotgun (WGS) entry which is preliminary data.</text>
</comment>
<dbReference type="RefSeq" id="WP_184425605.1">
    <property type="nucleotide sequence ID" value="NZ_AP027362.1"/>
</dbReference>
<protein>
    <submittedName>
        <fullName evidence="1">Primosomal replication protein N</fullName>
    </submittedName>
</protein>
<proteinExistence type="predicted"/>
<gene>
    <name evidence="1" type="ORF">HNQ55_002995</name>
</gene>
<dbReference type="EMBL" id="JACHHU010000030">
    <property type="protein sequence ID" value="MBB6544462.1"/>
    <property type="molecule type" value="Genomic_DNA"/>
</dbReference>
<accession>A0A7X0NJ78</accession>
<dbReference type="Proteomes" id="UP000537141">
    <property type="component" value="Unassembled WGS sequence"/>
</dbReference>
<evidence type="ECO:0000313" key="2">
    <source>
        <dbReference type="Proteomes" id="UP000537141"/>
    </source>
</evidence>
<organism evidence="1 2">
    <name type="scientific">Thalassotalea piscium</name>
    <dbReference type="NCBI Taxonomy" id="1230533"/>
    <lineage>
        <taxon>Bacteria</taxon>
        <taxon>Pseudomonadati</taxon>
        <taxon>Pseudomonadota</taxon>
        <taxon>Gammaproteobacteria</taxon>
        <taxon>Alteromonadales</taxon>
        <taxon>Colwelliaceae</taxon>
        <taxon>Thalassotalea</taxon>
    </lineage>
</organism>
<evidence type="ECO:0000313" key="1">
    <source>
        <dbReference type="EMBL" id="MBB6544462.1"/>
    </source>
</evidence>